<dbReference type="EC" id="2.7.1.20" evidence="4 11"/>
<comment type="catalytic activity">
    <reaction evidence="11">
        <text>adenosine + ATP = AMP + ADP + H(+)</text>
        <dbReference type="Rhea" id="RHEA:20824"/>
        <dbReference type="ChEBI" id="CHEBI:15378"/>
        <dbReference type="ChEBI" id="CHEBI:16335"/>
        <dbReference type="ChEBI" id="CHEBI:30616"/>
        <dbReference type="ChEBI" id="CHEBI:456215"/>
        <dbReference type="ChEBI" id="CHEBI:456216"/>
        <dbReference type="EC" id="2.7.1.20"/>
    </reaction>
</comment>
<evidence type="ECO:0000313" key="14">
    <source>
        <dbReference type="Proteomes" id="UP001213681"/>
    </source>
</evidence>
<dbReference type="Pfam" id="PF00294">
    <property type="entry name" value="PfkB"/>
    <property type="match status" value="1"/>
</dbReference>
<dbReference type="PANTHER" id="PTHR45769">
    <property type="entry name" value="ADENOSINE KINASE"/>
    <property type="match status" value="1"/>
</dbReference>
<feature type="domain" description="Carbohydrate kinase PfkB" evidence="12">
    <location>
        <begin position="39"/>
        <end position="347"/>
    </location>
</feature>
<dbReference type="Gene3D" id="3.40.1190.20">
    <property type="match status" value="1"/>
</dbReference>
<evidence type="ECO:0000256" key="5">
    <source>
        <dbReference type="ARBA" id="ARBA00022679"/>
    </source>
</evidence>
<dbReference type="GO" id="GO:0005524">
    <property type="term" value="F:ATP binding"/>
    <property type="evidence" value="ECO:0007669"/>
    <property type="project" value="UniProtKB-UniRule"/>
</dbReference>
<evidence type="ECO:0000313" key="13">
    <source>
        <dbReference type="EMBL" id="KAJ5432334.1"/>
    </source>
</evidence>
<keyword evidence="14" id="KW-1185">Reference proteome</keyword>
<feature type="active site" description="Proton acceptor" evidence="10">
    <location>
        <position position="311"/>
    </location>
</feature>
<dbReference type="InterPro" id="IPR001805">
    <property type="entry name" value="Adenokinase"/>
</dbReference>
<dbReference type="InterPro" id="IPR002173">
    <property type="entry name" value="Carboh/pur_kinase_PfkB_CS"/>
</dbReference>
<evidence type="ECO:0000256" key="10">
    <source>
        <dbReference type="PIRSR" id="PIRSR601805-1"/>
    </source>
</evidence>
<dbReference type="Proteomes" id="UP001213681">
    <property type="component" value="Unassembled WGS sequence"/>
</dbReference>
<keyword evidence="6 11" id="KW-0660">Purine salvage</keyword>
<dbReference type="PRINTS" id="PR00989">
    <property type="entry name" value="ADENOKINASE"/>
</dbReference>
<dbReference type="PANTHER" id="PTHR45769:SF3">
    <property type="entry name" value="ADENOSINE KINASE"/>
    <property type="match status" value="1"/>
</dbReference>
<dbReference type="InterPro" id="IPR029056">
    <property type="entry name" value="Ribokinase-like"/>
</dbReference>
<dbReference type="GO" id="GO:0005829">
    <property type="term" value="C:cytosol"/>
    <property type="evidence" value="ECO:0007669"/>
    <property type="project" value="TreeGrafter"/>
</dbReference>
<sequence length="348" mass="37610">MDKMPVLLCLENPLLGLIAQGVDSLAYSMFHLFHRDKDLLDKYGLKSNNAILAEESHAGLFDDLINNYSAETTAGGGAQNTARGAQYLLPRDSVVFIGCVGNDSYADNLRTSCQKAGVRTEYLVDETHPTGRCGVVITEKNRSLCTELGAANHYKLEHLKRPGIWNLVESAHIFFVGGYHLTVCPEAALALAKEAATKNKVFVMSLSAPFVPVTFKDALDETESYWDYIIGNESEARAWAYSHGLESENVSTIAQHLANLPKANSKRPRVALITQGSSTTVIAVSGMPGHREVPVRKIAASEIIDTTGAGDAFAGGLLAGIVQQESLETSVDMGHWLAYLGIQQLGSK</sequence>
<evidence type="ECO:0000256" key="11">
    <source>
        <dbReference type="RuleBase" id="RU368116"/>
    </source>
</evidence>
<dbReference type="RefSeq" id="XP_056759626.1">
    <property type="nucleotide sequence ID" value="XM_056914872.1"/>
</dbReference>
<accession>A0AAD6BSI8</accession>
<evidence type="ECO:0000256" key="1">
    <source>
        <dbReference type="ARBA" id="ARBA00001946"/>
    </source>
</evidence>
<dbReference type="GO" id="GO:0006144">
    <property type="term" value="P:purine nucleobase metabolic process"/>
    <property type="evidence" value="ECO:0007669"/>
    <property type="project" value="TreeGrafter"/>
</dbReference>
<evidence type="ECO:0000256" key="9">
    <source>
        <dbReference type="ARBA" id="ARBA00022840"/>
    </source>
</evidence>
<comment type="similarity">
    <text evidence="3 11">Belongs to the carbohydrate kinase PfkB family.</text>
</comment>
<comment type="function">
    <text evidence="11">ATP dependent phosphorylation of adenosine and other related nucleoside analogs to monophosphate derivatives.</text>
</comment>
<dbReference type="GO" id="GO:0044209">
    <property type="term" value="P:AMP salvage"/>
    <property type="evidence" value="ECO:0007669"/>
    <property type="project" value="UniProtKB-UniRule"/>
</dbReference>
<keyword evidence="11" id="KW-0460">Magnesium</keyword>
<evidence type="ECO:0000256" key="6">
    <source>
        <dbReference type="ARBA" id="ARBA00022726"/>
    </source>
</evidence>
<comment type="cofactor">
    <cofactor evidence="1 11">
        <name>Mg(2+)</name>
        <dbReference type="ChEBI" id="CHEBI:18420"/>
    </cofactor>
</comment>
<comment type="pathway">
    <text evidence="2 11">Purine metabolism; AMP biosynthesis via salvage pathway; AMP from adenosine: step 1/1.</text>
</comment>
<reference evidence="13" key="2">
    <citation type="journal article" date="2023" name="IMA Fungus">
        <title>Comparative genomic study of the Penicillium genus elucidates a diverse pangenome and 15 lateral gene transfer events.</title>
        <authorList>
            <person name="Petersen C."/>
            <person name="Sorensen T."/>
            <person name="Nielsen M.R."/>
            <person name="Sondergaard T.E."/>
            <person name="Sorensen J.L."/>
            <person name="Fitzpatrick D.A."/>
            <person name="Frisvad J.C."/>
            <person name="Nielsen K.L."/>
        </authorList>
    </citation>
    <scope>NUCLEOTIDE SEQUENCE</scope>
    <source>
        <strain evidence="13">IBT 16125</strain>
    </source>
</reference>
<proteinExistence type="inferred from homology"/>
<dbReference type="AlphaFoldDB" id="A0AAD6BSI8"/>
<gene>
    <name evidence="13" type="ORF">N7458_011490</name>
</gene>
<keyword evidence="8 11" id="KW-0418">Kinase</keyword>
<keyword evidence="9 11" id="KW-0067">ATP-binding</keyword>
<dbReference type="FunFam" id="3.40.1190.20:FF:000014">
    <property type="entry name" value="ADO1p Adenosine kinase"/>
    <property type="match status" value="1"/>
</dbReference>
<evidence type="ECO:0000256" key="7">
    <source>
        <dbReference type="ARBA" id="ARBA00022741"/>
    </source>
</evidence>
<evidence type="ECO:0000256" key="3">
    <source>
        <dbReference type="ARBA" id="ARBA00010688"/>
    </source>
</evidence>
<dbReference type="CDD" id="cd01168">
    <property type="entry name" value="adenosine_kinase"/>
    <property type="match status" value="1"/>
</dbReference>
<dbReference type="InterPro" id="IPR011611">
    <property type="entry name" value="PfkB_dom"/>
</dbReference>
<dbReference type="GO" id="GO:0005634">
    <property type="term" value="C:nucleus"/>
    <property type="evidence" value="ECO:0007669"/>
    <property type="project" value="TreeGrafter"/>
</dbReference>
<evidence type="ECO:0000259" key="12">
    <source>
        <dbReference type="Pfam" id="PF00294"/>
    </source>
</evidence>
<dbReference type="GO" id="GO:0004001">
    <property type="term" value="F:adenosine kinase activity"/>
    <property type="evidence" value="ECO:0007669"/>
    <property type="project" value="UniProtKB-UniRule"/>
</dbReference>
<evidence type="ECO:0000256" key="2">
    <source>
        <dbReference type="ARBA" id="ARBA00004801"/>
    </source>
</evidence>
<dbReference type="PROSITE" id="PS00584">
    <property type="entry name" value="PFKB_KINASES_2"/>
    <property type="match status" value="1"/>
</dbReference>
<dbReference type="Gene3D" id="3.30.1110.10">
    <property type="match status" value="1"/>
</dbReference>
<evidence type="ECO:0000256" key="4">
    <source>
        <dbReference type="ARBA" id="ARBA00012119"/>
    </source>
</evidence>
<keyword evidence="5 11" id="KW-0808">Transferase</keyword>
<evidence type="ECO:0000256" key="8">
    <source>
        <dbReference type="ARBA" id="ARBA00022777"/>
    </source>
</evidence>
<keyword evidence="7 11" id="KW-0547">Nucleotide-binding</keyword>
<name>A0AAD6BSI8_9EURO</name>
<protein>
    <recommendedName>
        <fullName evidence="4 11">Adenosine kinase</fullName>
        <shortName evidence="11">AK</shortName>
        <ecNumber evidence="4 11">2.7.1.20</ecNumber>
    </recommendedName>
    <alternativeName>
        <fullName evidence="11">Adenosine 5'-phosphotransferase</fullName>
    </alternativeName>
</protein>
<dbReference type="EMBL" id="JAPVEA010000009">
    <property type="protein sequence ID" value="KAJ5432334.1"/>
    <property type="molecule type" value="Genomic_DNA"/>
</dbReference>
<comment type="caution">
    <text evidence="13">The sequence shown here is derived from an EMBL/GenBank/DDBJ whole genome shotgun (WGS) entry which is preliminary data.</text>
</comment>
<dbReference type="GO" id="GO:0006166">
    <property type="term" value="P:purine ribonucleoside salvage"/>
    <property type="evidence" value="ECO:0007669"/>
    <property type="project" value="UniProtKB-KW"/>
</dbReference>
<organism evidence="13 14">
    <name type="scientific">Penicillium daleae</name>
    <dbReference type="NCBI Taxonomy" id="63821"/>
    <lineage>
        <taxon>Eukaryota</taxon>
        <taxon>Fungi</taxon>
        <taxon>Dikarya</taxon>
        <taxon>Ascomycota</taxon>
        <taxon>Pezizomycotina</taxon>
        <taxon>Eurotiomycetes</taxon>
        <taxon>Eurotiomycetidae</taxon>
        <taxon>Eurotiales</taxon>
        <taxon>Aspergillaceae</taxon>
        <taxon>Penicillium</taxon>
    </lineage>
</organism>
<dbReference type="SUPFAM" id="SSF53613">
    <property type="entry name" value="Ribokinase-like"/>
    <property type="match status" value="1"/>
</dbReference>
<dbReference type="GeneID" id="81605115"/>
<reference evidence="13" key="1">
    <citation type="submission" date="2022-12" db="EMBL/GenBank/DDBJ databases">
        <authorList>
            <person name="Petersen C."/>
        </authorList>
    </citation>
    <scope>NUCLEOTIDE SEQUENCE</scope>
    <source>
        <strain evidence="13">IBT 16125</strain>
    </source>
</reference>